<comment type="similarity">
    <text evidence="1">Belongs to the LysR transcriptional regulatory family.</text>
</comment>
<dbReference type="GO" id="GO:0003700">
    <property type="term" value="F:DNA-binding transcription factor activity"/>
    <property type="evidence" value="ECO:0007669"/>
    <property type="project" value="InterPro"/>
</dbReference>
<evidence type="ECO:0000313" key="6">
    <source>
        <dbReference type="EMBL" id="MBB5959931.1"/>
    </source>
</evidence>
<evidence type="ECO:0000313" key="7">
    <source>
        <dbReference type="Proteomes" id="UP000547510"/>
    </source>
</evidence>
<dbReference type="Gene3D" id="1.10.10.10">
    <property type="entry name" value="Winged helix-like DNA-binding domain superfamily/Winged helix DNA-binding domain"/>
    <property type="match status" value="1"/>
</dbReference>
<keyword evidence="7" id="KW-1185">Reference proteome</keyword>
<dbReference type="CDD" id="cd08414">
    <property type="entry name" value="PBP2_LTTR_aromatics_like"/>
    <property type="match status" value="1"/>
</dbReference>
<dbReference type="SUPFAM" id="SSF46785">
    <property type="entry name" value="Winged helix' DNA-binding domain"/>
    <property type="match status" value="1"/>
</dbReference>
<dbReference type="GO" id="GO:0003677">
    <property type="term" value="F:DNA binding"/>
    <property type="evidence" value="ECO:0007669"/>
    <property type="project" value="UniProtKB-KW"/>
</dbReference>
<dbReference type="PROSITE" id="PS50931">
    <property type="entry name" value="HTH_LYSR"/>
    <property type="match status" value="1"/>
</dbReference>
<evidence type="ECO:0000256" key="3">
    <source>
        <dbReference type="ARBA" id="ARBA00023125"/>
    </source>
</evidence>
<keyword evidence="2" id="KW-0805">Transcription regulation</keyword>
<evidence type="ECO:0000256" key="2">
    <source>
        <dbReference type="ARBA" id="ARBA00023015"/>
    </source>
</evidence>
<gene>
    <name evidence="6" type="ORF">FHS29_006553</name>
</gene>
<dbReference type="Gene3D" id="3.40.190.10">
    <property type="entry name" value="Periplasmic binding protein-like II"/>
    <property type="match status" value="2"/>
</dbReference>
<dbReference type="PANTHER" id="PTHR30346:SF0">
    <property type="entry name" value="HCA OPERON TRANSCRIPTIONAL ACTIVATOR HCAR"/>
    <property type="match status" value="1"/>
</dbReference>
<dbReference type="PANTHER" id="PTHR30346">
    <property type="entry name" value="TRANSCRIPTIONAL DUAL REGULATOR HCAR-RELATED"/>
    <property type="match status" value="1"/>
</dbReference>
<dbReference type="Proteomes" id="UP000547510">
    <property type="component" value="Unassembled WGS sequence"/>
</dbReference>
<feature type="domain" description="HTH lysR-type" evidence="5">
    <location>
        <begin position="1"/>
        <end position="58"/>
    </location>
</feature>
<evidence type="ECO:0000256" key="4">
    <source>
        <dbReference type="ARBA" id="ARBA00023163"/>
    </source>
</evidence>
<name>A0A841CQD6_9PSEU</name>
<organism evidence="6 7">
    <name type="scientific">Saccharothrix tamanrassetensis</name>
    <dbReference type="NCBI Taxonomy" id="1051531"/>
    <lineage>
        <taxon>Bacteria</taxon>
        <taxon>Bacillati</taxon>
        <taxon>Actinomycetota</taxon>
        <taxon>Actinomycetes</taxon>
        <taxon>Pseudonocardiales</taxon>
        <taxon>Pseudonocardiaceae</taxon>
        <taxon>Saccharothrix</taxon>
    </lineage>
</organism>
<dbReference type="PRINTS" id="PR00039">
    <property type="entry name" value="HTHLYSR"/>
</dbReference>
<comment type="caution">
    <text evidence="6">The sequence shown here is derived from an EMBL/GenBank/DDBJ whole genome shotgun (WGS) entry which is preliminary data.</text>
</comment>
<dbReference type="InterPro" id="IPR005119">
    <property type="entry name" value="LysR_subst-bd"/>
</dbReference>
<dbReference type="Pfam" id="PF00126">
    <property type="entry name" value="HTH_1"/>
    <property type="match status" value="1"/>
</dbReference>
<sequence>MERRDIEIFLALAEELHFSRTAERLHVSQARVSQTVRQLERRIGAPLFERTSRRVALTPIGRRLRDDIAPAYQRIVEGVERAIAAGRGTGLLRIGFAAPAVADLITDVLDRYRSRHPDSEVRVREAAFVDPFALLREDEVDVLVTLFPVDEPDLTAGPAVLREPMVLAVADTHPFTRQGHVTMEDLARDTVFRAAYWRDTTPSGRPIERGRTLTTFQELMTVIANGEGVCPLGAHAIGYFSRPRVTFLPLRDAPEIVWGLVWRTAGETSRVRELAAAALTSNHG</sequence>
<dbReference type="Pfam" id="PF03466">
    <property type="entry name" value="LysR_substrate"/>
    <property type="match status" value="1"/>
</dbReference>
<dbReference type="InterPro" id="IPR000847">
    <property type="entry name" value="LysR_HTH_N"/>
</dbReference>
<dbReference type="InterPro" id="IPR036390">
    <property type="entry name" value="WH_DNA-bd_sf"/>
</dbReference>
<dbReference type="SUPFAM" id="SSF53850">
    <property type="entry name" value="Periplasmic binding protein-like II"/>
    <property type="match status" value="1"/>
</dbReference>
<dbReference type="AlphaFoldDB" id="A0A841CQD6"/>
<dbReference type="InterPro" id="IPR036388">
    <property type="entry name" value="WH-like_DNA-bd_sf"/>
</dbReference>
<accession>A0A841CQD6</accession>
<dbReference type="FunFam" id="1.10.10.10:FF:000001">
    <property type="entry name" value="LysR family transcriptional regulator"/>
    <property type="match status" value="1"/>
</dbReference>
<dbReference type="GO" id="GO:0032993">
    <property type="term" value="C:protein-DNA complex"/>
    <property type="evidence" value="ECO:0007669"/>
    <property type="project" value="TreeGrafter"/>
</dbReference>
<evidence type="ECO:0000256" key="1">
    <source>
        <dbReference type="ARBA" id="ARBA00009437"/>
    </source>
</evidence>
<evidence type="ECO:0000259" key="5">
    <source>
        <dbReference type="PROSITE" id="PS50931"/>
    </source>
</evidence>
<protein>
    <submittedName>
        <fullName evidence="6">DNA-binding transcriptional LysR family regulator</fullName>
    </submittedName>
</protein>
<dbReference type="EMBL" id="JACHJN010000013">
    <property type="protein sequence ID" value="MBB5959931.1"/>
    <property type="molecule type" value="Genomic_DNA"/>
</dbReference>
<proteinExistence type="inferred from homology"/>
<reference evidence="6 7" key="1">
    <citation type="submission" date="2020-08" db="EMBL/GenBank/DDBJ databases">
        <title>Genomic Encyclopedia of Type Strains, Phase III (KMG-III): the genomes of soil and plant-associated and newly described type strains.</title>
        <authorList>
            <person name="Whitman W."/>
        </authorList>
    </citation>
    <scope>NUCLEOTIDE SEQUENCE [LARGE SCALE GENOMIC DNA]</scope>
    <source>
        <strain evidence="6 7">CECT 8640</strain>
    </source>
</reference>
<keyword evidence="3 6" id="KW-0238">DNA-binding</keyword>
<keyword evidence="4" id="KW-0804">Transcription</keyword>
<dbReference type="RefSeq" id="WP_184697438.1">
    <property type="nucleotide sequence ID" value="NZ_JACHJN010000013.1"/>
</dbReference>